<evidence type="ECO:0000256" key="8">
    <source>
        <dbReference type="RuleBase" id="RU362110"/>
    </source>
</evidence>
<sequence>MEYPIKQWTTKLRYQNYGDWPTTYVAALEQQVSKAPWRLNYHIQPTTGLLNDPNGFSFFNGEWHLFYQTYPFGPVHGVKSWAHMTSRDLVHWQKDDVSLLPDSLLDSHGVYSGSALPVGDELFIMYTGNVRDENWQRQSIQAGAWLTKQKLLRKIPQALISQPPAGYTTEFRDPQVFVYQGEYVMLIGSQDVAQQGQVVVYESKDLLDWQYRGQLHFTEQQMGFMVECPNLVEVDGQPVMLFCPQGLAQNILTYDNIYPNTYVIGTALNMKNLSLEQPTALQNLDDGFDVYATQAITAPDGRALAVSWVGLPELTYPSFVDGWAHCLSLVKELRLKEGRLYQYPVVETMALRKHERHFNGSLTNETVLMSEGVSQSFELEVNVARHQRGALRLLANPAEDAYLEISFDTFSGKIEIDRSCAGEPFAEEYGSVRQTAVPENADLSLNIFVDQSICEIFINKGLKVCTLRFFPKEDQKKLLILSEETLKYDGKLWDLVALPEE</sequence>
<feature type="domain" description="Glycosyl hydrolase family 32 N-terminal" evidence="10">
    <location>
        <begin position="42"/>
        <end position="344"/>
    </location>
</feature>
<comment type="caution">
    <text evidence="12">The sequence shown here is derived from an EMBL/GenBank/DDBJ whole genome shotgun (WGS) entry which is preliminary data.</text>
</comment>
<evidence type="ECO:0000256" key="4">
    <source>
        <dbReference type="ARBA" id="ARBA00019623"/>
    </source>
</evidence>
<keyword evidence="9" id="KW-0119">Carbohydrate metabolism</keyword>
<comment type="subcellular location">
    <subcellularLocation>
        <location evidence="9">Cytoplasm</location>
    </subcellularLocation>
</comment>
<dbReference type="InterPro" id="IPR013320">
    <property type="entry name" value="ConA-like_dom_sf"/>
</dbReference>
<keyword evidence="6 8" id="KW-0326">Glycosidase</keyword>
<protein>
    <recommendedName>
        <fullName evidence="4 8">Sucrose-6-phosphate hydrolase</fullName>
        <ecNumber evidence="3 8">3.2.1.26</ecNumber>
    </recommendedName>
    <alternativeName>
        <fullName evidence="7 9">Invertase</fullName>
    </alternativeName>
</protein>
<comment type="catalytic activity">
    <reaction evidence="8">
        <text>Hydrolysis of terminal non-reducing beta-D-fructofuranoside residues in beta-D-fructofuranosides.</text>
        <dbReference type="EC" id="3.2.1.26"/>
    </reaction>
</comment>
<dbReference type="GO" id="GO:0005737">
    <property type="term" value="C:cytoplasm"/>
    <property type="evidence" value="ECO:0007669"/>
    <property type="project" value="UniProtKB-SubCell"/>
</dbReference>
<comment type="pathway">
    <text evidence="1 9">Glycan biosynthesis; sucrose metabolism.</text>
</comment>
<dbReference type="AlphaFoldDB" id="A0A940P8S8"/>
<dbReference type="EC" id="3.2.1.26" evidence="3 8"/>
<evidence type="ECO:0000256" key="9">
    <source>
        <dbReference type="RuleBase" id="RU365015"/>
    </source>
</evidence>
<keyword evidence="9" id="KW-0963">Cytoplasm</keyword>
<dbReference type="PANTHER" id="PTHR43101">
    <property type="entry name" value="BETA-FRUCTOSIDASE"/>
    <property type="match status" value="1"/>
</dbReference>
<evidence type="ECO:0000256" key="3">
    <source>
        <dbReference type="ARBA" id="ARBA00012758"/>
    </source>
</evidence>
<dbReference type="GO" id="GO:0004564">
    <property type="term" value="F:beta-fructofuranosidase activity"/>
    <property type="evidence" value="ECO:0007669"/>
    <property type="project" value="UniProtKB-EC"/>
</dbReference>
<dbReference type="Pfam" id="PF08244">
    <property type="entry name" value="Glyco_hydro_32C"/>
    <property type="match status" value="1"/>
</dbReference>
<dbReference type="EMBL" id="JAEEGA010000001">
    <property type="protein sequence ID" value="MBP1039633.1"/>
    <property type="molecule type" value="Genomic_DNA"/>
</dbReference>
<dbReference type="SUPFAM" id="SSF49899">
    <property type="entry name" value="Concanavalin A-like lectins/glucanases"/>
    <property type="match status" value="1"/>
</dbReference>
<dbReference type="Gene3D" id="2.60.120.560">
    <property type="entry name" value="Exo-inulinase, domain 1"/>
    <property type="match status" value="1"/>
</dbReference>
<reference evidence="12" key="1">
    <citation type="submission" date="2020-12" db="EMBL/GenBank/DDBJ databases">
        <title>Vagococcus allomyrinae sp. nov. and Enterococcus lavae sp. nov., isolated from the larvae of Allomyrina dichotoma.</title>
        <authorList>
            <person name="Lee S.D."/>
        </authorList>
    </citation>
    <scope>NUCLEOTIDE SEQUENCE</scope>
    <source>
        <strain evidence="12">BWB3-3</strain>
    </source>
</reference>
<accession>A0A940P8S8</accession>
<dbReference type="GO" id="GO:0005975">
    <property type="term" value="P:carbohydrate metabolic process"/>
    <property type="evidence" value="ECO:0007669"/>
    <property type="project" value="InterPro"/>
</dbReference>
<evidence type="ECO:0000256" key="7">
    <source>
        <dbReference type="ARBA" id="ARBA00033367"/>
    </source>
</evidence>
<dbReference type="NCBIfam" id="TIGR01322">
    <property type="entry name" value="scrB_fam"/>
    <property type="match status" value="1"/>
</dbReference>
<dbReference type="PANTHER" id="PTHR43101:SF1">
    <property type="entry name" value="BETA-FRUCTOSIDASE"/>
    <property type="match status" value="1"/>
</dbReference>
<evidence type="ECO:0000256" key="2">
    <source>
        <dbReference type="ARBA" id="ARBA00009902"/>
    </source>
</evidence>
<dbReference type="SMART" id="SM00640">
    <property type="entry name" value="Glyco_32"/>
    <property type="match status" value="1"/>
</dbReference>
<evidence type="ECO:0000256" key="5">
    <source>
        <dbReference type="ARBA" id="ARBA00022801"/>
    </source>
</evidence>
<dbReference type="Proteomes" id="UP000674938">
    <property type="component" value="Unassembled WGS sequence"/>
</dbReference>
<evidence type="ECO:0000256" key="6">
    <source>
        <dbReference type="ARBA" id="ARBA00023295"/>
    </source>
</evidence>
<dbReference type="SUPFAM" id="SSF75005">
    <property type="entry name" value="Arabinanase/levansucrase/invertase"/>
    <property type="match status" value="1"/>
</dbReference>
<dbReference type="InterPro" id="IPR001362">
    <property type="entry name" value="Glyco_hydro_32"/>
</dbReference>
<dbReference type="PROSITE" id="PS00609">
    <property type="entry name" value="GLYCOSYL_HYDROL_F32"/>
    <property type="match status" value="1"/>
</dbReference>
<evidence type="ECO:0000313" key="12">
    <source>
        <dbReference type="EMBL" id="MBP1039633.1"/>
    </source>
</evidence>
<evidence type="ECO:0000259" key="11">
    <source>
        <dbReference type="Pfam" id="PF08244"/>
    </source>
</evidence>
<feature type="domain" description="Glycosyl hydrolase family 32 C-terminal" evidence="11">
    <location>
        <begin position="349"/>
        <end position="483"/>
    </location>
</feature>
<evidence type="ECO:0000313" key="13">
    <source>
        <dbReference type="Proteomes" id="UP000674938"/>
    </source>
</evidence>
<dbReference type="InterPro" id="IPR013189">
    <property type="entry name" value="Glyco_hydro_32_C"/>
</dbReference>
<name>A0A940P8S8_9ENTE</name>
<keyword evidence="13" id="KW-1185">Reference proteome</keyword>
<dbReference type="RefSeq" id="WP_209524529.1">
    <property type="nucleotide sequence ID" value="NZ_JAEEGA010000001.1"/>
</dbReference>
<dbReference type="CDD" id="cd18623">
    <property type="entry name" value="GH32_ScrB-like"/>
    <property type="match status" value="1"/>
</dbReference>
<dbReference type="InterPro" id="IPR051214">
    <property type="entry name" value="GH32_Enzymes"/>
</dbReference>
<dbReference type="InterPro" id="IPR006232">
    <property type="entry name" value="Suc6P_hydrolase"/>
</dbReference>
<proteinExistence type="inferred from homology"/>
<keyword evidence="5 8" id="KW-0378">Hydrolase</keyword>
<organism evidence="12 13">
    <name type="scientific">Vagococcus allomyrinae</name>
    <dbReference type="NCBI Taxonomy" id="2794353"/>
    <lineage>
        <taxon>Bacteria</taxon>
        <taxon>Bacillati</taxon>
        <taxon>Bacillota</taxon>
        <taxon>Bacilli</taxon>
        <taxon>Lactobacillales</taxon>
        <taxon>Enterococcaceae</taxon>
        <taxon>Vagococcus</taxon>
    </lineage>
</organism>
<dbReference type="Gene3D" id="2.115.10.20">
    <property type="entry name" value="Glycosyl hydrolase domain, family 43"/>
    <property type="match status" value="1"/>
</dbReference>
<dbReference type="Pfam" id="PF00251">
    <property type="entry name" value="Glyco_hydro_32N"/>
    <property type="match status" value="1"/>
</dbReference>
<dbReference type="InterPro" id="IPR023296">
    <property type="entry name" value="Glyco_hydro_beta-prop_sf"/>
</dbReference>
<comment type="function">
    <text evidence="9">Enables the bacterium to metabolize sucrose as a sole carbon source.</text>
</comment>
<evidence type="ECO:0000256" key="1">
    <source>
        <dbReference type="ARBA" id="ARBA00004914"/>
    </source>
</evidence>
<comment type="similarity">
    <text evidence="2 8">Belongs to the glycosyl hydrolase 32 family.</text>
</comment>
<evidence type="ECO:0000259" key="10">
    <source>
        <dbReference type="Pfam" id="PF00251"/>
    </source>
</evidence>
<dbReference type="InterPro" id="IPR018053">
    <property type="entry name" value="Glyco_hydro_32_AS"/>
</dbReference>
<dbReference type="InterPro" id="IPR013148">
    <property type="entry name" value="Glyco_hydro_32_N"/>
</dbReference>
<gene>
    <name evidence="12" type="ORF">I6N95_01300</name>
</gene>